<keyword evidence="1" id="KW-1133">Transmembrane helix</keyword>
<dbReference type="GeneID" id="64594811"/>
<dbReference type="RefSeq" id="XP_041152045.1">
    <property type="nucleotide sequence ID" value="XM_041301047.1"/>
</dbReference>
<evidence type="ECO:0008006" key="4">
    <source>
        <dbReference type="Google" id="ProtNLM"/>
    </source>
</evidence>
<evidence type="ECO:0000256" key="1">
    <source>
        <dbReference type="SAM" id="Phobius"/>
    </source>
</evidence>
<proteinExistence type="predicted"/>
<gene>
    <name evidence="2" type="ORF">HD556DRAFT_1314972</name>
</gene>
<keyword evidence="1" id="KW-0812">Transmembrane</keyword>
<accession>A0A9P7D8W8</accession>
<evidence type="ECO:0000313" key="2">
    <source>
        <dbReference type="EMBL" id="KAG1784560.1"/>
    </source>
</evidence>
<dbReference type="SUPFAM" id="SSF56112">
    <property type="entry name" value="Protein kinase-like (PK-like)"/>
    <property type="match status" value="1"/>
</dbReference>
<organism evidence="2 3">
    <name type="scientific">Suillus plorans</name>
    <dbReference type="NCBI Taxonomy" id="116603"/>
    <lineage>
        <taxon>Eukaryota</taxon>
        <taxon>Fungi</taxon>
        <taxon>Dikarya</taxon>
        <taxon>Basidiomycota</taxon>
        <taxon>Agaricomycotina</taxon>
        <taxon>Agaricomycetes</taxon>
        <taxon>Agaricomycetidae</taxon>
        <taxon>Boletales</taxon>
        <taxon>Suillineae</taxon>
        <taxon>Suillaceae</taxon>
        <taxon>Suillus</taxon>
    </lineage>
</organism>
<name>A0A9P7D8W8_9AGAM</name>
<sequence length="323" mass="35914">MAIDPDRLETITATGKVQIPLRDLPTSVASPADGLLLFIEDIFLNLVARQIGSVSLDSIERSITGSGDSAQLNWSDYDEPGNKYTSGDIEHPLNLIYASYAAFLHLASGTLVDLRQFGDPILYLFVCGFVLFDILAWVDSGSVIPRRFLNTKGQRLIVREHLMSYGRLKGRTTIARQSQLSHSSYQRDFASEIPRTAWSIFKTRGSPNETNWPNVEPVELPHILPNSSSSTQEHEVDTKTRISPETMSPTPVNLINRSLVYEPSGRLRPFKALTHPWFTSEPPLLLPDDFSVSCIHGETPTSLSWGEKSLGEWILDVHPSGAI</sequence>
<dbReference type="InterPro" id="IPR011009">
    <property type="entry name" value="Kinase-like_dom_sf"/>
</dbReference>
<evidence type="ECO:0000313" key="3">
    <source>
        <dbReference type="Proteomes" id="UP000719766"/>
    </source>
</evidence>
<dbReference type="OrthoDB" id="413582at2759"/>
<keyword evidence="1" id="KW-0472">Membrane</keyword>
<comment type="caution">
    <text evidence="2">The sequence shown here is derived from an EMBL/GenBank/DDBJ whole genome shotgun (WGS) entry which is preliminary data.</text>
</comment>
<dbReference type="Proteomes" id="UP000719766">
    <property type="component" value="Unassembled WGS sequence"/>
</dbReference>
<feature type="transmembrane region" description="Helical" evidence="1">
    <location>
        <begin position="121"/>
        <end position="138"/>
    </location>
</feature>
<keyword evidence="3" id="KW-1185">Reference proteome</keyword>
<feature type="transmembrane region" description="Helical" evidence="1">
    <location>
        <begin position="95"/>
        <end position="114"/>
    </location>
</feature>
<dbReference type="AlphaFoldDB" id="A0A9P7D8W8"/>
<protein>
    <recommendedName>
        <fullName evidence="4">Protein kinase domain-containing protein</fullName>
    </recommendedName>
</protein>
<reference evidence="2" key="1">
    <citation type="journal article" date="2020" name="New Phytol.">
        <title>Comparative genomics reveals dynamic genome evolution in host specialist ectomycorrhizal fungi.</title>
        <authorList>
            <person name="Lofgren L.A."/>
            <person name="Nguyen N.H."/>
            <person name="Vilgalys R."/>
            <person name="Ruytinx J."/>
            <person name="Liao H.L."/>
            <person name="Branco S."/>
            <person name="Kuo A."/>
            <person name="LaButti K."/>
            <person name="Lipzen A."/>
            <person name="Andreopoulos W."/>
            <person name="Pangilinan J."/>
            <person name="Riley R."/>
            <person name="Hundley H."/>
            <person name="Na H."/>
            <person name="Barry K."/>
            <person name="Grigoriev I.V."/>
            <person name="Stajich J.E."/>
            <person name="Kennedy P.G."/>
        </authorList>
    </citation>
    <scope>NUCLEOTIDE SEQUENCE</scope>
    <source>
        <strain evidence="2">S12</strain>
    </source>
</reference>
<dbReference type="Gene3D" id="1.10.510.10">
    <property type="entry name" value="Transferase(Phosphotransferase) domain 1"/>
    <property type="match status" value="1"/>
</dbReference>
<dbReference type="EMBL" id="JABBWE010000138">
    <property type="protein sequence ID" value="KAG1784560.1"/>
    <property type="molecule type" value="Genomic_DNA"/>
</dbReference>